<evidence type="ECO:0000313" key="2">
    <source>
        <dbReference type="EnsemblPlants" id="ONIVA01G20050.1"/>
    </source>
</evidence>
<dbReference type="AlphaFoldDB" id="A0A0E0FME3"/>
<dbReference type="HOGENOM" id="CLU_1689514_0_0_1"/>
<keyword evidence="3" id="KW-1185">Reference proteome</keyword>
<sequence>MSSTTTVAAAVIDHLHEGLGSHCRVRVGALGSCRRRLCPRSHLRWEVLGAAAAAILDAIRNIVNSSERRGVFGWQPRGRHPEGRLALSAVGSHGGGGSSGDSGGAWPLSSLSLWLSSPSPPSPWRSGGGEGRLQPATTGTTAGGEGGIGSSEEAWG</sequence>
<proteinExistence type="predicted"/>
<name>A0A0E0FME3_ORYNI</name>
<dbReference type="Gramene" id="ONIVA01G20050.1">
    <property type="protein sequence ID" value="ONIVA01G20050.1"/>
    <property type="gene ID" value="ONIVA01G20050"/>
</dbReference>
<protein>
    <submittedName>
        <fullName evidence="2">Uncharacterized protein</fullName>
    </submittedName>
</protein>
<dbReference type="EnsemblPlants" id="ONIVA01G20050.1">
    <property type="protein sequence ID" value="ONIVA01G20050.1"/>
    <property type="gene ID" value="ONIVA01G20050"/>
</dbReference>
<evidence type="ECO:0000256" key="1">
    <source>
        <dbReference type="SAM" id="MobiDB-lite"/>
    </source>
</evidence>
<accession>A0A0E0FME3</accession>
<evidence type="ECO:0000313" key="3">
    <source>
        <dbReference type="Proteomes" id="UP000006591"/>
    </source>
</evidence>
<dbReference type="Proteomes" id="UP000006591">
    <property type="component" value="Chromosome 1"/>
</dbReference>
<reference evidence="2" key="1">
    <citation type="submission" date="2015-04" db="UniProtKB">
        <authorList>
            <consortium name="EnsemblPlants"/>
        </authorList>
    </citation>
    <scope>IDENTIFICATION</scope>
    <source>
        <strain evidence="2">SL10</strain>
    </source>
</reference>
<feature type="region of interest" description="Disordered" evidence="1">
    <location>
        <begin position="117"/>
        <end position="156"/>
    </location>
</feature>
<organism evidence="2">
    <name type="scientific">Oryza nivara</name>
    <name type="common">Indian wild rice</name>
    <name type="synonym">Oryza sativa f. spontanea</name>
    <dbReference type="NCBI Taxonomy" id="4536"/>
    <lineage>
        <taxon>Eukaryota</taxon>
        <taxon>Viridiplantae</taxon>
        <taxon>Streptophyta</taxon>
        <taxon>Embryophyta</taxon>
        <taxon>Tracheophyta</taxon>
        <taxon>Spermatophyta</taxon>
        <taxon>Magnoliopsida</taxon>
        <taxon>Liliopsida</taxon>
        <taxon>Poales</taxon>
        <taxon>Poaceae</taxon>
        <taxon>BOP clade</taxon>
        <taxon>Oryzoideae</taxon>
        <taxon>Oryzeae</taxon>
        <taxon>Oryzinae</taxon>
        <taxon>Oryza</taxon>
    </lineage>
</organism>
<reference evidence="2" key="2">
    <citation type="submission" date="2018-04" db="EMBL/GenBank/DDBJ databases">
        <title>OnivRS2 (Oryza nivara Reference Sequence Version 2).</title>
        <authorList>
            <person name="Zhang J."/>
            <person name="Kudrna D."/>
            <person name="Lee S."/>
            <person name="Talag J."/>
            <person name="Rajasekar S."/>
            <person name="Welchert J."/>
            <person name="Hsing Y.-I."/>
            <person name="Wing R.A."/>
        </authorList>
    </citation>
    <scope>NUCLEOTIDE SEQUENCE [LARGE SCALE GENOMIC DNA]</scope>
</reference>